<dbReference type="GO" id="GO:0005634">
    <property type="term" value="C:nucleus"/>
    <property type="evidence" value="ECO:0007669"/>
    <property type="project" value="UniProtKB-SubCell"/>
</dbReference>
<dbReference type="Proteomes" id="UP001515500">
    <property type="component" value="Chromosome 16"/>
</dbReference>
<keyword evidence="9" id="KW-1185">Reference proteome</keyword>
<keyword evidence="3" id="KW-0158">Chromosome</keyword>
<evidence type="ECO:0000256" key="7">
    <source>
        <dbReference type="ARBA" id="ARBA00023328"/>
    </source>
</evidence>
<dbReference type="InterPro" id="IPR015661">
    <property type="entry name" value="Bub1/Mad3"/>
</dbReference>
<dbReference type="PANTHER" id="PTHR14030">
    <property type="entry name" value="MITOTIC CHECKPOINT SERINE/THREONINE-PROTEIN KINASE BUB1"/>
    <property type="match status" value="1"/>
</dbReference>
<sequence length="378" mass="43748">MDPEAELMASEQQTGNEWELFKENIRPLKRGRNVQLLNHALRSHSQPALKRSLIHTRRRLIETIDDYKGEDPLQPWLDCIKWVQESFPTGGECSGLLVIYEQCVRTFWHDQRYKGDLRYLKVWLEYAENCADAEVIYRFLEANEIGQNHSFYYCAYALLMESKNKLKKADEMFNLGIARKAKPVEKLEADYRKFLARSTRKKKNIKDESVEPENHIPIRSFGTVLAAAAARNQTTENSDIARKRVKLQRVDTNRPLSIYSDTNTQGNNNSEVIRNNEKPWHTLATQIDRNKENTSAPSKWISYKVPQKIASRTVVPTPSTCIEVFVDEECAELQPVEGVKVVSSSIMQLRQGNNVDLKKETELLKENPLRNFPPHCLR</sequence>
<evidence type="ECO:0000256" key="5">
    <source>
        <dbReference type="ARBA" id="ARBA00023242"/>
    </source>
</evidence>
<dbReference type="SMART" id="SM00777">
    <property type="entry name" value="Mad3_BUB1_I"/>
    <property type="match status" value="1"/>
</dbReference>
<evidence type="ECO:0000256" key="4">
    <source>
        <dbReference type="ARBA" id="ARBA00022838"/>
    </source>
</evidence>
<evidence type="ECO:0000313" key="10">
    <source>
        <dbReference type="RefSeq" id="XP_039142252.1"/>
    </source>
</evidence>
<name>A0AB40CQ87_DIOCR</name>
<dbReference type="PANTHER" id="PTHR14030:SF19">
    <property type="entry name" value="MITOTIC SPINDLE CHECKPOINT PROTEIN BUBR1"/>
    <property type="match status" value="1"/>
</dbReference>
<protein>
    <submittedName>
        <fullName evidence="10">Mitotic spindle checkpoint protein BUBR1 isoform X1</fullName>
    </submittedName>
</protein>
<dbReference type="FunFam" id="1.25.40.430:FF:000004">
    <property type="entry name" value="Mitotic spindle checkpoint protein BUBR1"/>
    <property type="match status" value="1"/>
</dbReference>
<dbReference type="GeneID" id="120279386"/>
<evidence type="ECO:0000313" key="9">
    <source>
        <dbReference type="Proteomes" id="UP001515500"/>
    </source>
</evidence>
<dbReference type="RefSeq" id="XP_039142252.1">
    <property type="nucleotide sequence ID" value="XM_039286318.1"/>
</dbReference>
<dbReference type="GO" id="GO:0004672">
    <property type="term" value="F:protein kinase activity"/>
    <property type="evidence" value="ECO:0007669"/>
    <property type="project" value="TreeGrafter"/>
</dbReference>
<comment type="subcellular location">
    <subcellularLocation>
        <location evidence="2">Chromosome</location>
        <location evidence="2">Centromere</location>
        <location evidence="2">Kinetochore</location>
    </subcellularLocation>
    <subcellularLocation>
        <location evidence="1">Nucleus</location>
    </subcellularLocation>
</comment>
<dbReference type="Gene3D" id="1.25.40.430">
    <property type="match status" value="1"/>
</dbReference>
<dbReference type="GO" id="GO:0007094">
    <property type="term" value="P:mitotic spindle assembly checkpoint signaling"/>
    <property type="evidence" value="ECO:0007669"/>
    <property type="project" value="InterPro"/>
</dbReference>
<keyword evidence="7" id="KW-0137">Centromere</keyword>
<evidence type="ECO:0000256" key="6">
    <source>
        <dbReference type="ARBA" id="ARBA00023306"/>
    </source>
</evidence>
<feature type="domain" description="BUB1 N-terminal" evidence="8">
    <location>
        <begin position="60"/>
        <end position="215"/>
    </location>
</feature>
<keyword evidence="5" id="KW-0539">Nucleus</keyword>
<organism evidence="9 10">
    <name type="scientific">Dioscorea cayennensis subsp. rotundata</name>
    <name type="common">White Guinea yam</name>
    <name type="synonym">Dioscorea rotundata</name>
    <dbReference type="NCBI Taxonomy" id="55577"/>
    <lineage>
        <taxon>Eukaryota</taxon>
        <taxon>Viridiplantae</taxon>
        <taxon>Streptophyta</taxon>
        <taxon>Embryophyta</taxon>
        <taxon>Tracheophyta</taxon>
        <taxon>Spermatophyta</taxon>
        <taxon>Magnoliopsida</taxon>
        <taxon>Liliopsida</taxon>
        <taxon>Dioscoreales</taxon>
        <taxon>Dioscoreaceae</taxon>
        <taxon>Dioscorea</taxon>
    </lineage>
</organism>
<dbReference type="GO" id="GO:0051754">
    <property type="term" value="P:meiotic sister chromatid cohesion, centromeric"/>
    <property type="evidence" value="ECO:0007669"/>
    <property type="project" value="TreeGrafter"/>
</dbReference>
<keyword evidence="6" id="KW-0131">Cell cycle</keyword>
<proteinExistence type="predicted"/>
<evidence type="ECO:0000256" key="2">
    <source>
        <dbReference type="ARBA" id="ARBA00004629"/>
    </source>
</evidence>
<dbReference type="InterPro" id="IPR013212">
    <property type="entry name" value="Mad3/Bub1_I"/>
</dbReference>
<accession>A0AB40CQ87</accession>
<reference evidence="10" key="1">
    <citation type="submission" date="2025-08" db="UniProtKB">
        <authorList>
            <consortium name="RefSeq"/>
        </authorList>
    </citation>
    <scope>IDENTIFICATION</scope>
</reference>
<dbReference type="AlphaFoldDB" id="A0AB40CQ87"/>
<dbReference type="GO" id="GO:0000776">
    <property type="term" value="C:kinetochore"/>
    <property type="evidence" value="ECO:0007669"/>
    <property type="project" value="UniProtKB-KW"/>
</dbReference>
<dbReference type="PROSITE" id="PS51489">
    <property type="entry name" value="BUB1_N"/>
    <property type="match status" value="1"/>
</dbReference>
<dbReference type="Pfam" id="PF08311">
    <property type="entry name" value="Mad3_BUB1_I"/>
    <property type="match status" value="1"/>
</dbReference>
<gene>
    <name evidence="10" type="primary">LOC120279386</name>
</gene>
<evidence type="ECO:0000256" key="1">
    <source>
        <dbReference type="ARBA" id="ARBA00004123"/>
    </source>
</evidence>
<evidence type="ECO:0000256" key="3">
    <source>
        <dbReference type="ARBA" id="ARBA00022454"/>
    </source>
</evidence>
<keyword evidence="4" id="KW-0995">Kinetochore</keyword>
<evidence type="ECO:0000259" key="8">
    <source>
        <dbReference type="PROSITE" id="PS51489"/>
    </source>
</evidence>